<feature type="transmembrane region" description="Helical" evidence="2">
    <location>
        <begin position="12"/>
        <end position="31"/>
    </location>
</feature>
<name>A0A9E2KTD9_9LACO</name>
<keyword evidence="3" id="KW-0378">Hydrolase</keyword>
<proteinExistence type="predicted"/>
<keyword evidence="2" id="KW-0472">Membrane</keyword>
<keyword evidence="2" id="KW-0812">Transmembrane</keyword>
<feature type="compositionally biased region" description="Basic and acidic residues" evidence="1">
    <location>
        <begin position="293"/>
        <end position="302"/>
    </location>
</feature>
<evidence type="ECO:0000313" key="3">
    <source>
        <dbReference type="EMBL" id="MBU3829252.1"/>
    </source>
</evidence>
<gene>
    <name evidence="3" type="ORF">H9806_09125</name>
</gene>
<reference evidence="3" key="1">
    <citation type="journal article" date="2021" name="PeerJ">
        <title>Extensive microbial diversity within the chicken gut microbiome revealed by metagenomics and culture.</title>
        <authorList>
            <person name="Gilroy R."/>
            <person name="Ravi A."/>
            <person name="Getino M."/>
            <person name="Pursley I."/>
            <person name="Horton D.L."/>
            <person name="Alikhan N.F."/>
            <person name="Baker D."/>
            <person name="Gharbi K."/>
            <person name="Hall N."/>
            <person name="Watson M."/>
            <person name="Adriaenssens E.M."/>
            <person name="Foster-Nyarko E."/>
            <person name="Jarju S."/>
            <person name="Secka A."/>
            <person name="Antonio M."/>
            <person name="Oren A."/>
            <person name="Chaudhuri R.R."/>
            <person name="La Ragione R."/>
            <person name="Hildebrand F."/>
            <person name="Pallen M.J."/>
        </authorList>
    </citation>
    <scope>NUCLEOTIDE SEQUENCE</scope>
    <source>
        <strain evidence="3">F6-686</strain>
    </source>
</reference>
<dbReference type="GO" id="GO:0016787">
    <property type="term" value="F:hydrolase activity"/>
    <property type="evidence" value="ECO:0007669"/>
    <property type="project" value="UniProtKB-KW"/>
</dbReference>
<keyword evidence="2" id="KW-1133">Transmembrane helix</keyword>
<dbReference type="AlphaFoldDB" id="A0A9E2KTD9"/>
<evidence type="ECO:0000313" key="4">
    <source>
        <dbReference type="Proteomes" id="UP000823844"/>
    </source>
</evidence>
<accession>A0A9E2KTD9</accession>
<dbReference type="Pfam" id="PF06028">
    <property type="entry name" value="DUF915"/>
    <property type="match status" value="1"/>
</dbReference>
<dbReference type="SUPFAM" id="SSF53474">
    <property type="entry name" value="alpha/beta-Hydrolases"/>
    <property type="match status" value="1"/>
</dbReference>
<dbReference type="EMBL" id="JAHLFT010000122">
    <property type="protein sequence ID" value="MBU3829252.1"/>
    <property type="molecule type" value="Genomic_DNA"/>
</dbReference>
<dbReference type="Gene3D" id="3.40.50.1820">
    <property type="entry name" value="alpha/beta hydrolase"/>
    <property type="match status" value="1"/>
</dbReference>
<reference evidence="3" key="2">
    <citation type="submission" date="2021-04" db="EMBL/GenBank/DDBJ databases">
        <authorList>
            <person name="Gilroy R."/>
        </authorList>
    </citation>
    <scope>NUCLEOTIDE SEQUENCE</scope>
    <source>
        <strain evidence="3">F6-686</strain>
    </source>
</reference>
<organism evidence="3 4">
    <name type="scientific">Candidatus Lactobacillus pullistercoris</name>
    <dbReference type="NCBI Taxonomy" id="2838636"/>
    <lineage>
        <taxon>Bacteria</taxon>
        <taxon>Bacillati</taxon>
        <taxon>Bacillota</taxon>
        <taxon>Bacilli</taxon>
        <taxon>Lactobacillales</taxon>
        <taxon>Lactobacillaceae</taxon>
        <taxon>Lactobacillus</taxon>
    </lineage>
</organism>
<protein>
    <submittedName>
        <fullName evidence="3">Alpha/beta hydrolase</fullName>
    </submittedName>
</protein>
<evidence type="ECO:0000256" key="1">
    <source>
        <dbReference type="SAM" id="MobiDB-lite"/>
    </source>
</evidence>
<dbReference type="Proteomes" id="UP000823844">
    <property type="component" value="Unassembled WGS sequence"/>
</dbReference>
<evidence type="ECO:0000256" key="2">
    <source>
        <dbReference type="SAM" id="Phobius"/>
    </source>
</evidence>
<dbReference type="InterPro" id="IPR010315">
    <property type="entry name" value="DUF915_hydro-like"/>
</dbReference>
<dbReference type="InterPro" id="IPR029058">
    <property type="entry name" value="AB_hydrolase_fold"/>
</dbReference>
<feature type="region of interest" description="Disordered" evidence="1">
    <location>
        <begin position="278"/>
        <end position="302"/>
    </location>
</feature>
<sequence length="302" mass="35113">MKLKFNRRNLKWLLIIFLVILSLSIPAFSWMKKTNHDRAMRRKSIISPLIMIPGSSATVNRFDPLVDILNKNNPHPHSLLKVNVGTDDKLHLSGSISRGDTEPIIVIGFQNNHDGYSNIKKQANWLDEAFYQISQTYKFNNFKAFGHSNGGLVWTYWLEHYYSEYKDEIKIKKLMTLASPFNFSENNINRRTQMLNEFIKYRSRLPKKLIVYSLLGGENYDSDGIVPESSVHAAKYVFQKQVKSFTEMTITGMEANHSDLPQNKQVVEIIKQYLLNKNQQEGPLKKRNQQKKSKTEKVKKDE</sequence>
<comment type="caution">
    <text evidence="3">The sequence shown here is derived from an EMBL/GenBank/DDBJ whole genome shotgun (WGS) entry which is preliminary data.</text>
</comment>